<accession>A0A225A4S4</accession>
<reference evidence="1 2" key="1">
    <citation type="submission" date="2015-06" db="EMBL/GenBank/DDBJ databases">
        <title>Talaromyces atroroseus IBT 11181 draft genome.</title>
        <authorList>
            <person name="Rasmussen K.B."/>
            <person name="Rasmussen S."/>
            <person name="Petersen B."/>
            <person name="Sicheritz-Ponten T."/>
            <person name="Mortensen U.H."/>
            <person name="Thrane U."/>
        </authorList>
    </citation>
    <scope>NUCLEOTIDE SEQUENCE [LARGE SCALE GENOMIC DNA]</scope>
    <source>
        <strain evidence="1 2">IBT 11181</strain>
    </source>
</reference>
<dbReference type="RefSeq" id="XP_020115402.1">
    <property type="nucleotide sequence ID" value="XM_020265375.1"/>
</dbReference>
<name>A0A225A4S4_TALAT</name>
<evidence type="ECO:0000313" key="1">
    <source>
        <dbReference type="EMBL" id="OKL55281.1"/>
    </source>
</evidence>
<comment type="caution">
    <text evidence="1">The sequence shown here is derived from an EMBL/GenBank/DDBJ whole genome shotgun (WGS) entry which is preliminary data.</text>
</comment>
<dbReference type="EMBL" id="LFMY01000023">
    <property type="protein sequence ID" value="OKL55281.1"/>
    <property type="molecule type" value="Genomic_DNA"/>
</dbReference>
<dbReference type="AlphaFoldDB" id="A0A225A4S4"/>
<keyword evidence="2" id="KW-1185">Reference proteome</keyword>
<protein>
    <submittedName>
        <fullName evidence="1">Uncharacterized protein</fullName>
    </submittedName>
</protein>
<dbReference type="OrthoDB" id="5234614at2759"/>
<evidence type="ECO:0000313" key="2">
    <source>
        <dbReference type="Proteomes" id="UP000214365"/>
    </source>
</evidence>
<dbReference type="Proteomes" id="UP000214365">
    <property type="component" value="Unassembled WGS sequence"/>
</dbReference>
<dbReference type="GeneID" id="31009205"/>
<proteinExistence type="predicted"/>
<organism evidence="1 2">
    <name type="scientific">Talaromyces atroroseus</name>
    <dbReference type="NCBI Taxonomy" id="1441469"/>
    <lineage>
        <taxon>Eukaryota</taxon>
        <taxon>Fungi</taxon>
        <taxon>Dikarya</taxon>
        <taxon>Ascomycota</taxon>
        <taxon>Pezizomycotina</taxon>
        <taxon>Eurotiomycetes</taxon>
        <taxon>Eurotiomycetidae</taxon>
        <taxon>Eurotiales</taxon>
        <taxon>Trichocomaceae</taxon>
        <taxon>Talaromyces</taxon>
        <taxon>Talaromyces sect. Trachyspermi</taxon>
    </lineage>
</organism>
<sequence length="347" mass="40075">MPGLEDLSELSEAISSVSSQNINLKTFIREEWIHSLNGNMHSKKFTLRSGCDFVKNCQAYLERWNRPSEYLDNYIKRLEGYICLPALVLQNPPENEELPFDMLVASSPTFQWLNSILRPLGLSIKNVRTINLFPFITENWLRSLGPADQEKALRESLDLTIELFKTYQLETVISCQCLTQKAPEWLGPLVYHPLVRGLSSSVLNAKNRAIKTVQLYGRTINVIQGFHPSYILRAPRETYRNDRHRILSSLLTDTYAPCQLWRKQEIIASMGNMLPQLQESASNLRNLIWSFQALEQKLYTVSSNTDYYVYSGDRGNGGNEPPFSIQLWLKVLCYSCSVYRHRPWLWG</sequence>
<dbReference type="STRING" id="1441469.A0A225A4S4"/>
<gene>
    <name evidence="1" type="ORF">UA08_09449</name>
</gene>